<comment type="subcellular location">
    <subcellularLocation>
        <location evidence="1">Golgi apparatus</location>
    </subcellularLocation>
</comment>
<dbReference type="Gene3D" id="2.60.120.380">
    <property type="match status" value="2"/>
</dbReference>
<evidence type="ECO:0000256" key="2">
    <source>
        <dbReference type="ARBA" id="ARBA00023034"/>
    </source>
</evidence>
<comment type="caution">
    <text evidence="6">The sequence shown here is derived from an EMBL/GenBank/DDBJ whole genome shotgun (WGS) entry which is preliminary data.</text>
</comment>
<keyword evidence="7" id="KW-1185">Reference proteome</keyword>
<evidence type="ECO:0000256" key="4">
    <source>
        <dbReference type="SAM" id="Coils"/>
    </source>
</evidence>
<protein>
    <submittedName>
        <fullName evidence="6">Laminin-like protein epi-1</fullName>
    </submittedName>
</protein>
<evidence type="ECO:0000259" key="5">
    <source>
        <dbReference type="Pfam" id="PF07587"/>
    </source>
</evidence>
<evidence type="ECO:0000313" key="7">
    <source>
        <dbReference type="Proteomes" id="UP001642464"/>
    </source>
</evidence>
<reference evidence="6 7" key="1">
    <citation type="submission" date="2024-02" db="EMBL/GenBank/DDBJ databases">
        <authorList>
            <person name="Chen Y."/>
            <person name="Shah S."/>
            <person name="Dougan E. K."/>
            <person name="Thang M."/>
            <person name="Chan C."/>
        </authorList>
    </citation>
    <scope>NUCLEOTIDE SEQUENCE [LARGE SCALE GENOMIC DNA]</scope>
</reference>
<feature type="domain" description="DUF1553" evidence="5">
    <location>
        <begin position="9"/>
        <end position="102"/>
    </location>
</feature>
<sequence>MPAGTRALQLPDASVGPYFLKVFGQPQADTACECERSQEANLAQSLHLLNSSEVQSKISNGSGRAAKLAADKSRDDEEKIRELYRWVYAREPVSDELRTALDHIEKHKDNPKVAYEDIANDMTLTRLLSATLLVSFGLVFVATATAQLPQTRLYSISPSGGARGSVVEVGLTSGADLEEIDRVVFTDGSLKAEPKVDSNSGQPVANTFLVTIPDDAPLGVHELRCGGLWGLSNPRRFIVSDRKEVVEAEANNTVEQAMPLEVGSVVNGKMDGGADLDWFRFSGTAGQKLVFDVWAERVDSRMDAELTVFTADQRRRLAYARNTRGRDPVLIFEVPADGDYLLKLHDKTYRNGNEYVYRLEAHADPYVLITSPVAGQAGTTETFRVYGVNLPGGTPTEELYQGVPLEVAEVKIAVPDAPDVADVDNRIAADEATADVFAWRFDGAEHPSNPVRIGWSPVPVVTEQDATVETPQQVTLPSSISGTFDEIAEEDRYRFEAKKGELVSITVFGQRLGLDTDPYLVVEQITVADDGKETVKRLTAVDDTTANPLQNIFETQHDDATFLLNPPADGLYQVRLYDRYREVRGGTTLAYWLRIRPATPDFRLLAVPAAPQAGNTWPVGLRKGDTFGITVLAHREDGFDGPINLRVEGLPKGMRCSGGSVGTKETTSLLVIESTAEAPADWSQVRIIGEAATDAGTVTHDARIGSVAWSTANNVPAIARLTDGLTLSVMDEVAPFQIQTDLTRVDVCQNRQILLPVRIEKRTGFDEKVTLKVTGLPKGANIDAKDDAIDKGQTDRLLRLFVKENSPPGVYTLWLASQGQVSYSRNPEKTKRLEEAAAEKNAALEAAKKSLTEATQAKAAAAKEIAEVTKAITAHTQEASQATQAKAAAEKAVADLMKTSADQQKQADEAQAQIKSLQASLDEARKKLEAAPEDAELKMQVAEAEKKLTAAQQTLKQATDALAKTQQQLSDAQGKVAAEAKKLETATAAKQAAEKKKATAEEAQAKATTAEQQGQAAVKAADAAKKAADKAAADAKKASAPKKINFTPPSSPLVIVVHPAPVKLAAEVPNGGKLKRGESLDVKVKITRNGDFAGPVKLTLPVPPGIAGLSAKETVVAADATEATITISAGGDATEGAIGNLVIRGIAEMEGESAVDVPITLNIGS</sequence>
<keyword evidence="2" id="KW-0333">Golgi apparatus</keyword>
<evidence type="ECO:0000256" key="1">
    <source>
        <dbReference type="ARBA" id="ARBA00004555"/>
    </source>
</evidence>
<proteinExistence type="predicted"/>
<name>A0ABP0ILN5_9DINO</name>
<dbReference type="Proteomes" id="UP001642464">
    <property type="component" value="Unassembled WGS sequence"/>
</dbReference>
<feature type="coiled-coil region" evidence="4">
    <location>
        <begin position="830"/>
        <end position="1013"/>
    </location>
</feature>
<dbReference type="Pfam" id="PF07587">
    <property type="entry name" value="PSD1"/>
    <property type="match status" value="1"/>
</dbReference>
<evidence type="ECO:0000313" key="6">
    <source>
        <dbReference type="EMBL" id="CAK9002249.1"/>
    </source>
</evidence>
<accession>A0ABP0ILN5</accession>
<dbReference type="PANTHER" id="PTHR18921:SF2">
    <property type="entry name" value="THYROID RECEPTOR-INTERACTING PROTEIN 11"/>
    <property type="match status" value="1"/>
</dbReference>
<gene>
    <name evidence="6" type="ORF">SCF082_LOCUS7264</name>
</gene>
<evidence type="ECO:0000256" key="3">
    <source>
        <dbReference type="ARBA" id="ARBA00023054"/>
    </source>
</evidence>
<dbReference type="PANTHER" id="PTHR18921">
    <property type="entry name" value="MYOSIN HEAVY CHAIN - RELATED"/>
    <property type="match status" value="1"/>
</dbReference>
<keyword evidence="3 4" id="KW-0175">Coiled coil</keyword>
<dbReference type="InterPro" id="IPR022655">
    <property type="entry name" value="DUF1553"/>
</dbReference>
<dbReference type="EMBL" id="CAXAMM010004053">
    <property type="protein sequence ID" value="CAK9002249.1"/>
    <property type="molecule type" value="Genomic_DNA"/>
</dbReference>
<organism evidence="6 7">
    <name type="scientific">Durusdinium trenchii</name>
    <dbReference type="NCBI Taxonomy" id="1381693"/>
    <lineage>
        <taxon>Eukaryota</taxon>
        <taxon>Sar</taxon>
        <taxon>Alveolata</taxon>
        <taxon>Dinophyceae</taxon>
        <taxon>Suessiales</taxon>
        <taxon>Symbiodiniaceae</taxon>
        <taxon>Durusdinium</taxon>
    </lineage>
</organism>